<comment type="caution">
    <text evidence="2">The sequence shown here is derived from an EMBL/GenBank/DDBJ whole genome shotgun (WGS) entry which is preliminary data.</text>
</comment>
<dbReference type="GO" id="GO:0003676">
    <property type="term" value="F:nucleic acid binding"/>
    <property type="evidence" value="ECO:0007669"/>
    <property type="project" value="InterPro"/>
</dbReference>
<dbReference type="PANTHER" id="PTHR42648">
    <property type="entry name" value="TRANSPOSASE, PUTATIVE-RELATED"/>
    <property type="match status" value="1"/>
</dbReference>
<dbReference type="GO" id="GO:0015074">
    <property type="term" value="P:DNA integration"/>
    <property type="evidence" value="ECO:0007669"/>
    <property type="project" value="InterPro"/>
</dbReference>
<dbReference type="PROSITE" id="PS50994">
    <property type="entry name" value="INTEGRASE"/>
    <property type="match status" value="1"/>
</dbReference>
<feature type="domain" description="Integrase catalytic" evidence="1">
    <location>
        <begin position="197"/>
        <end position="331"/>
    </location>
</feature>
<dbReference type="InterPro" id="IPR012337">
    <property type="entry name" value="RNaseH-like_sf"/>
</dbReference>
<proteinExistence type="predicted"/>
<dbReference type="AlphaFoldDB" id="A0A6L2J980"/>
<dbReference type="PANTHER" id="PTHR42648:SF32">
    <property type="entry name" value="RIBONUCLEASE H-LIKE DOMAIN, GAG-PRE-INTEGRASE DOMAIN PROTEIN-RELATED"/>
    <property type="match status" value="1"/>
</dbReference>
<reference evidence="2" key="1">
    <citation type="journal article" date="2019" name="Sci. Rep.">
        <title>Draft genome of Tanacetum cinerariifolium, the natural source of mosquito coil.</title>
        <authorList>
            <person name="Yamashiro T."/>
            <person name="Shiraishi A."/>
            <person name="Satake H."/>
            <person name="Nakayama K."/>
        </authorList>
    </citation>
    <scope>NUCLEOTIDE SEQUENCE</scope>
</reference>
<gene>
    <name evidence="2" type="ORF">Tci_005085</name>
</gene>
<dbReference type="InterPro" id="IPR039537">
    <property type="entry name" value="Retrotran_Ty1/copia-like"/>
</dbReference>
<organism evidence="2">
    <name type="scientific">Tanacetum cinerariifolium</name>
    <name type="common">Dalmatian daisy</name>
    <name type="synonym">Chrysanthemum cinerariifolium</name>
    <dbReference type="NCBI Taxonomy" id="118510"/>
    <lineage>
        <taxon>Eukaryota</taxon>
        <taxon>Viridiplantae</taxon>
        <taxon>Streptophyta</taxon>
        <taxon>Embryophyta</taxon>
        <taxon>Tracheophyta</taxon>
        <taxon>Spermatophyta</taxon>
        <taxon>Magnoliopsida</taxon>
        <taxon>eudicotyledons</taxon>
        <taxon>Gunneridae</taxon>
        <taxon>Pentapetalae</taxon>
        <taxon>asterids</taxon>
        <taxon>campanulids</taxon>
        <taxon>Asterales</taxon>
        <taxon>Asteraceae</taxon>
        <taxon>Asteroideae</taxon>
        <taxon>Anthemideae</taxon>
        <taxon>Anthemidinae</taxon>
        <taxon>Tanacetum</taxon>
    </lineage>
</organism>
<dbReference type="InterPro" id="IPR025724">
    <property type="entry name" value="GAG-pre-integrase_dom"/>
</dbReference>
<name>A0A6L2J980_TANCI</name>
<accession>A0A6L2J980</accession>
<dbReference type="EMBL" id="BKCJ010000428">
    <property type="protein sequence ID" value="GEU33107.1"/>
    <property type="molecule type" value="Genomic_DNA"/>
</dbReference>
<dbReference type="Pfam" id="PF13976">
    <property type="entry name" value="gag_pre-integrs"/>
    <property type="match status" value="1"/>
</dbReference>
<dbReference type="InterPro" id="IPR001584">
    <property type="entry name" value="Integrase_cat-core"/>
</dbReference>
<dbReference type="Gene3D" id="3.30.420.10">
    <property type="entry name" value="Ribonuclease H-like superfamily/Ribonuclease H"/>
    <property type="match status" value="1"/>
</dbReference>
<evidence type="ECO:0000313" key="2">
    <source>
        <dbReference type="EMBL" id="GEU33107.1"/>
    </source>
</evidence>
<evidence type="ECO:0000259" key="1">
    <source>
        <dbReference type="PROSITE" id="PS50994"/>
    </source>
</evidence>
<dbReference type="SUPFAM" id="SSF53098">
    <property type="entry name" value="Ribonuclease H-like"/>
    <property type="match status" value="1"/>
</dbReference>
<sequence length="331" mass="38069">MKYTSTHKSMTPRAVLLKSGIKPIAINRPFATATPTLKSAQLKMTSFVKTTHSNVKRPFERKSATKNKGWVPTVRLKILTVRPKVPVAKPTFVADKENKGKAVKALARWIWKPKQSSSGQGLNFNSDSGFSRYMTGNISYLFEYEPFNGGYVSFVHGREKITNKGSIKTVDESMFWHRRLGHLNFKTMNKLVRSNLVKGLPSKSFKYDYSCVACLKGKQHKASFVTDDFSRFSWTFFLKSKDETCRILINFITEIENLKDLNVKIIRSDNRGEFRNKEMDEFYSRKGIKRDFSNERTPQQNEVAKRRNKTLIEAAKTMLADANYLSPFELK</sequence>
<protein>
    <recommendedName>
        <fullName evidence="1">Integrase catalytic domain-containing protein</fullName>
    </recommendedName>
</protein>
<dbReference type="InterPro" id="IPR036397">
    <property type="entry name" value="RNaseH_sf"/>
</dbReference>